<dbReference type="STRING" id="28885.EI16_01610"/>
<dbReference type="PROSITE" id="PS51257">
    <property type="entry name" value="PROKAR_LIPOPROTEIN"/>
    <property type="match status" value="1"/>
</dbReference>
<evidence type="ECO:0000313" key="2">
    <source>
        <dbReference type="EMBL" id="KDN95035.1"/>
    </source>
</evidence>
<sequence length="67" mass="7541">MKKAVLGLLSFLTVTFSLASLTACESKEYTECKNRANALWDNTKGGDPHKNDAYWAAIKHCKEKYDN</sequence>
<feature type="signal peptide" evidence="1">
    <location>
        <begin position="1"/>
        <end position="19"/>
    </location>
</feature>
<evidence type="ECO:0000256" key="1">
    <source>
        <dbReference type="SAM" id="SignalP"/>
    </source>
</evidence>
<protein>
    <recommendedName>
        <fullName evidence="4">Lipoprotein</fullName>
    </recommendedName>
</protein>
<keyword evidence="1" id="KW-0732">Signal</keyword>
<dbReference type="AlphaFoldDB" id="A0A066ZY34"/>
<comment type="caution">
    <text evidence="2">The sequence shown here is derived from an EMBL/GenBank/DDBJ whole genome shotgun (WGS) entry which is preliminary data.</text>
</comment>
<name>A0A066ZY34_HYDMR</name>
<gene>
    <name evidence="2" type="ORF">EI16_01610</name>
</gene>
<evidence type="ECO:0000313" key="3">
    <source>
        <dbReference type="Proteomes" id="UP000027341"/>
    </source>
</evidence>
<accession>A0A066ZY34</accession>
<reference evidence="2 3" key="1">
    <citation type="submission" date="2014-04" db="EMBL/GenBank/DDBJ databases">
        <title>Draft genome sequence of Hydrogenovibrio marinus MH-110, a model organism for aerobic H2 metabolism.</title>
        <authorList>
            <person name="Cha H.J."/>
            <person name="Jo B.H."/>
            <person name="Hwang B.H."/>
        </authorList>
    </citation>
    <scope>NUCLEOTIDE SEQUENCE [LARGE SCALE GENOMIC DNA]</scope>
    <source>
        <strain evidence="2 3">MH-110</strain>
    </source>
</reference>
<feature type="chain" id="PRO_5001632656" description="Lipoprotein" evidence="1">
    <location>
        <begin position="20"/>
        <end position="67"/>
    </location>
</feature>
<keyword evidence="3" id="KW-1185">Reference proteome</keyword>
<organism evidence="2 3">
    <name type="scientific">Hydrogenovibrio marinus</name>
    <dbReference type="NCBI Taxonomy" id="28885"/>
    <lineage>
        <taxon>Bacteria</taxon>
        <taxon>Pseudomonadati</taxon>
        <taxon>Pseudomonadota</taxon>
        <taxon>Gammaproteobacteria</taxon>
        <taxon>Thiotrichales</taxon>
        <taxon>Piscirickettsiaceae</taxon>
        <taxon>Hydrogenovibrio</taxon>
    </lineage>
</organism>
<dbReference type="EMBL" id="JMIU01000001">
    <property type="protein sequence ID" value="KDN95035.1"/>
    <property type="molecule type" value="Genomic_DNA"/>
</dbReference>
<proteinExistence type="predicted"/>
<dbReference type="Proteomes" id="UP000027341">
    <property type="component" value="Unassembled WGS sequence"/>
</dbReference>
<dbReference type="RefSeq" id="WP_029908748.1">
    <property type="nucleotide sequence ID" value="NZ_AP020335.1"/>
</dbReference>
<evidence type="ECO:0008006" key="4">
    <source>
        <dbReference type="Google" id="ProtNLM"/>
    </source>
</evidence>